<dbReference type="SUPFAM" id="SSF52402">
    <property type="entry name" value="Adenine nucleotide alpha hydrolases-like"/>
    <property type="match status" value="1"/>
</dbReference>
<dbReference type="PANTHER" id="PTHR23293:SF9">
    <property type="entry name" value="FAD SYNTHASE"/>
    <property type="match status" value="1"/>
</dbReference>
<dbReference type="GO" id="GO:0006747">
    <property type="term" value="P:FAD biosynthetic process"/>
    <property type="evidence" value="ECO:0007669"/>
    <property type="project" value="TreeGrafter"/>
</dbReference>
<keyword evidence="6" id="KW-0548">Nucleotidyltransferase</keyword>
<dbReference type="EMBL" id="BEYU01000227">
    <property type="protein sequence ID" value="GBG34885.1"/>
    <property type="molecule type" value="Genomic_DNA"/>
</dbReference>
<organism evidence="15 16">
    <name type="scientific">Hondaea fermentalgiana</name>
    <dbReference type="NCBI Taxonomy" id="2315210"/>
    <lineage>
        <taxon>Eukaryota</taxon>
        <taxon>Sar</taxon>
        <taxon>Stramenopiles</taxon>
        <taxon>Bigyra</taxon>
        <taxon>Labyrinthulomycetes</taxon>
        <taxon>Thraustochytrida</taxon>
        <taxon>Thraustochytriidae</taxon>
        <taxon>Hondaea</taxon>
    </lineage>
</organism>
<evidence type="ECO:0000259" key="14">
    <source>
        <dbReference type="Pfam" id="PF01507"/>
    </source>
</evidence>
<keyword evidence="3" id="KW-0285">Flavoprotein</keyword>
<keyword evidence="5" id="KW-0808">Transferase</keyword>
<name>A0A2R5GWC9_9STRA</name>
<dbReference type="InterPro" id="IPR014729">
    <property type="entry name" value="Rossmann-like_a/b/a_fold"/>
</dbReference>
<feature type="region of interest" description="Disordered" evidence="13">
    <location>
        <begin position="210"/>
        <end position="238"/>
    </location>
</feature>
<keyword evidence="8" id="KW-0274">FAD</keyword>
<evidence type="ECO:0000256" key="4">
    <source>
        <dbReference type="ARBA" id="ARBA00022643"/>
    </source>
</evidence>
<evidence type="ECO:0000256" key="7">
    <source>
        <dbReference type="ARBA" id="ARBA00022741"/>
    </source>
</evidence>
<evidence type="ECO:0000256" key="8">
    <source>
        <dbReference type="ARBA" id="ARBA00022827"/>
    </source>
</evidence>
<keyword evidence="9" id="KW-0067">ATP-binding</keyword>
<feature type="domain" description="Phosphoadenosine phosphosulphate reductase" evidence="14">
    <location>
        <begin position="131"/>
        <end position="209"/>
    </location>
</feature>
<evidence type="ECO:0000256" key="13">
    <source>
        <dbReference type="SAM" id="MobiDB-lite"/>
    </source>
</evidence>
<dbReference type="InterPro" id="IPR002500">
    <property type="entry name" value="PAPS_reduct_dom"/>
</dbReference>
<evidence type="ECO:0000313" key="16">
    <source>
        <dbReference type="Proteomes" id="UP000241890"/>
    </source>
</evidence>
<feature type="compositionally biased region" description="Basic and acidic residues" evidence="13">
    <location>
        <begin position="229"/>
        <end position="238"/>
    </location>
</feature>
<dbReference type="Gene3D" id="3.40.50.620">
    <property type="entry name" value="HUPs"/>
    <property type="match status" value="1"/>
</dbReference>
<gene>
    <name evidence="15" type="ORF">FCC1311_111082</name>
</gene>
<evidence type="ECO:0000256" key="12">
    <source>
        <dbReference type="ARBA" id="ARBA00049494"/>
    </source>
</evidence>
<dbReference type="FunCoup" id="A0A2R5GWC9">
    <property type="interactions" value="61"/>
</dbReference>
<evidence type="ECO:0000256" key="11">
    <source>
        <dbReference type="ARBA" id="ARBA00031871"/>
    </source>
</evidence>
<dbReference type="GO" id="GO:0005524">
    <property type="term" value="F:ATP binding"/>
    <property type="evidence" value="ECO:0007669"/>
    <property type="project" value="UniProtKB-KW"/>
</dbReference>
<keyword evidence="4" id="KW-0288">FMN</keyword>
<dbReference type="AlphaFoldDB" id="A0A2R5GWC9"/>
<comment type="pathway">
    <text evidence="1">Cofactor biosynthesis; FAD biosynthesis; FAD from FMN: step 1/1.</text>
</comment>
<dbReference type="PANTHER" id="PTHR23293">
    <property type="entry name" value="FAD SYNTHETASE-RELATED FMN ADENYLYLTRANSFERASE"/>
    <property type="match status" value="1"/>
</dbReference>
<keyword evidence="16" id="KW-1185">Reference proteome</keyword>
<evidence type="ECO:0000256" key="9">
    <source>
        <dbReference type="ARBA" id="ARBA00022840"/>
    </source>
</evidence>
<comment type="caution">
    <text evidence="15">The sequence shown here is derived from an EMBL/GenBank/DDBJ whole genome shotgun (WGS) entry which is preliminary data.</text>
</comment>
<proteinExistence type="predicted"/>
<comment type="catalytic activity">
    <reaction evidence="12">
        <text>FMN + ATP + H(+) = FAD + diphosphate</text>
        <dbReference type="Rhea" id="RHEA:17237"/>
        <dbReference type="ChEBI" id="CHEBI:15378"/>
        <dbReference type="ChEBI" id="CHEBI:30616"/>
        <dbReference type="ChEBI" id="CHEBI:33019"/>
        <dbReference type="ChEBI" id="CHEBI:57692"/>
        <dbReference type="ChEBI" id="CHEBI:58210"/>
        <dbReference type="EC" id="2.7.7.2"/>
    </reaction>
</comment>
<reference evidence="15 16" key="1">
    <citation type="submission" date="2017-12" db="EMBL/GenBank/DDBJ databases">
        <title>Sequencing, de novo assembly and annotation of complete genome of a new Thraustochytrid species, strain FCC1311.</title>
        <authorList>
            <person name="Sedici K."/>
            <person name="Godart F."/>
            <person name="Aiese Cigliano R."/>
            <person name="Sanseverino W."/>
            <person name="Barakat M."/>
            <person name="Ortet P."/>
            <person name="Marechal E."/>
            <person name="Cagnac O."/>
            <person name="Amato A."/>
        </authorList>
    </citation>
    <scope>NUCLEOTIDE SEQUENCE [LARGE SCALE GENOMIC DNA]</scope>
</reference>
<sequence>MEVAAAPEAVEPLVPKLEAVLAGVDETVKAEIKESLDVLREAFDKYAFGELALSFNGGKDCTVVMHLLRAVLEERYADAGPERQLANFKFVYFQKKDEFPEMHAFVDQIKEKYGITVDIYPSSYKEGLAMMEAAGFKAVLMGQRRTDPYAADLSHFTHCSPGWPDIVRINPILNWTYRTIWAFLRGCELEYCKLYDQGYTSLGSIHTTKKNPKLHDGNSSRPAYELDDGDKFERVSRA</sequence>
<dbReference type="Proteomes" id="UP000241890">
    <property type="component" value="Unassembled WGS sequence"/>
</dbReference>
<evidence type="ECO:0000256" key="1">
    <source>
        <dbReference type="ARBA" id="ARBA00004726"/>
    </source>
</evidence>
<evidence type="ECO:0000256" key="3">
    <source>
        <dbReference type="ARBA" id="ARBA00022630"/>
    </source>
</evidence>
<dbReference type="OrthoDB" id="270728at2759"/>
<keyword evidence="7" id="KW-0547">Nucleotide-binding</keyword>
<evidence type="ECO:0000256" key="5">
    <source>
        <dbReference type="ARBA" id="ARBA00022679"/>
    </source>
</evidence>
<evidence type="ECO:0000256" key="10">
    <source>
        <dbReference type="ARBA" id="ARBA00031145"/>
    </source>
</evidence>
<dbReference type="EC" id="2.7.7.2" evidence="2"/>
<evidence type="ECO:0000313" key="15">
    <source>
        <dbReference type="EMBL" id="GBG34885.1"/>
    </source>
</evidence>
<dbReference type="InParanoid" id="A0A2R5GWC9"/>
<evidence type="ECO:0000256" key="2">
    <source>
        <dbReference type="ARBA" id="ARBA00012393"/>
    </source>
</evidence>
<feature type="domain" description="Phosphoadenosine phosphosulphate reductase" evidence="14">
    <location>
        <begin position="51"/>
        <end position="122"/>
    </location>
</feature>
<dbReference type="GO" id="GO:0003919">
    <property type="term" value="F:FMN adenylyltransferase activity"/>
    <property type="evidence" value="ECO:0007669"/>
    <property type="project" value="UniProtKB-EC"/>
</dbReference>
<accession>A0A2R5GWC9</accession>
<dbReference type="CDD" id="cd23948">
    <property type="entry name" value="FAD_synthase"/>
    <property type="match status" value="1"/>
</dbReference>
<evidence type="ECO:0000256" key="6">
    <source>
        <dbReference type="ARBA" id="ARBA00022695"/>
    </source>
</evidence>
<protein>
    <recommendedName>
        <fullName evidence="2">FAD synthase</fullName>
        <ecNumber evidence="2">2.7.7.2</ecNumber>
    </recommendedName>
    <alternativeName>
        <fullName evidence="10">FAD pyrophosphorylase</fullName>
    </alternativeName>
    <alternativeName>
        <fullName evidence="11">FMN adenylyltransferase</fullName>
    </alternativeName>
</protein>
<dbReference type="Pfam" id="PF01507">
    <property type="entry name" value="PAPS_reduct"/>
    <property type="match status" value="2"/>
</dbReference>